<dbReference type="PROSITE" id="PS51257">
    <property type="entry name" value="PROKAR_LIPOPROTEIN"/>
    <property type="match status" value="1"/>
</dbReference>
<keyword evidence="1" id="KW-0732">Signal</keyword>
<proteinExistence type="predicted"/>
<organism evidence="2 3">
    <name type="scientific">Dongia rigui</name>
    <dbReference type="NCBI Taxonomy" id="940149"/>
    <lineage>
        <taxon>Bacteria</taxon>
        <taxon>Pseudomonadati</taxon>
        <taxon>Pseudomonadota</taxon>
        <taxon>Alphaproteobacteria</taxon>
        <taxon>Rhodospirillales</taxon>
        <taxon>Dongiaceae</taxon>
        <taxon>Dongia</taxon>
    </lineage>
</organism>
<dbReference type="InterPro" id="IPR046596">
    <property type="entry name" value="DUF6655"/>
</dbReference>
<protein>
    <submittedName>
        <fullName evidence="2">DUF6655 family protein</fullName>
    </submittedName>
</protein>
<dbReference type="Proteomes" id="UP001271769">
    <property type="component" value="Unassembled WGS sequence"/>
</dbReference>
<evidence type="ECO:0000256" key="1">
    <source>
        <dbReference type="SAM" id="SignalP"/>
    </source>
</evidence>
<dbReference type="Pfam" id="PF20360">
    <property type="entry name" value="DUF6655"/>
    <property type="match status" value="1"/>
</dbReference>
<gene>
    <name evidence="2" type="ORF">SMD31_19470</name>
</gene>
<name>A0ABU5E3M4_9PROT</name>
<accession>A0ABU5E3M4</accession>
<sequence>MAVRALVLLFAMPALAACTSMRNTEPARTATEQLLLSTAAEAQAQSLDFGVPAGKKVFVEPANFEGYDAKYAVAAIREQALRKGLHLVQEKKDAECIIEIRAGALSADQKKLLVGIPSFDLPVPLAGGAFTFPEIAFYKRQTDMGVAKFSAAAYDAKEGTLIATASPAPSASYTKETVLLFFISWSDDNLNRPSD</sequence>
<keyword evidence="3" id="KW-1185">Reference proteome</keyword>
<reference evidence="2 3" key="1">
    <citation type="journal article" date="2013" name="Antonie Van Leeuwenhoek">
        <title>Dongia rigui sp. nov., isolated from freshwater of a large wetland in Korea.</title>
        <authorList>
            <person name="Baik K.S."/>
            <person name="Hwang Y.M."/>
            <person name="Choi J.S."/>
            <person name="Kwon J."/>
            <person name="Seong C.N."/>
        </authorList>
    </citation>
    <scope>NUCLEOTIDE SEQUENCE [LARGE SCALE GENOMIC DNA]</scope>
    <source>
        <strain evidence="2 3">04SU4-P</strain>
    </source>
</reference>
<dbReference type="RefSeq" id="WP_320502605.1">
    <property type="nucleotide sequence ID" value="NZ_JAXCLX010000004.1"/>
</dbReference>
<feature type="chain" id="PRO_5047337644" evidence="1">
    <location>
        <begin position="17"/>
        <end position="195"/>
    </location>
</feature>
<dbReference type="EMBL" id="JAXCLX010000004">
    <property type="protein sequence ID" value="MDY0874131.1"/>
    <property type="molecule type" value="Genomic_DNA"/>
</dbReference>
<comment type="caution">
    <text evidence="2">The sequence shown here is derived from an EMBL/GenBank/DDBJ whole genome shotgun (WGS) entry which is preliminary data.</text>
</comment>
<evidence type="ECO:0000313" key="3">
    <source>
        <dbReference type="Proteomes" id="UP001271769"/>
    </source>
</evidence>
<feature type="signal peptide" evidence="1">
    <location>
        <begin position="1"/>
        <end position="16"/>
    </location>
</feature>
<evidence type="ECO:0000313" key="2">
    <source>
        <dbReference type="EMBL" id="MDY0874131.1"/>
    </source>
</evidence>